<dbReference type="RefSeq" id="WP_007569361.1">
    <property type="nucleotide sequence ID" value="NZ_JGDM01000183.1"/>
</dbReference>
<organism evidence="3 4">
    <name type="scientific">Bacteroides fragilis str. 2-F-2 #4</name>
    <dbReference type="NCBI Taxonomy" id="1339280"/>
    <lineage>
        <taxon>Bacteria</taxon>
        <taxon>Pseudomonadati</taxon>
        <taxon>Bacteroidota</taxon>
        <taxon>Bacteroidia</taxon>
        <taxon>Bacteroidales</taxon>
        <taxon>Bacteroidaceae</taxon>
        <taxon>Bacteroides</taxon>
    </lineage>
</organism>
<gene>
    <name evidence="3" type="ORF">M076_5123</name>
</gene>
<dbReference type="Proteomes" id="UP000022272">
    <property type="component" value="Unassembled WGS sequence"/>
</dbReference>
<keyword evidence="2" id="KW-0812">Transmembrane</keyword>
<dbReference type="Gene3D" id="1.20.1600.10">
    <property type="entry name" value="Outer membrane efflux proteins (OEP)"/>
    <property type="match status" value="1"/>
</dbReference>
<keyword evidence="2" id="KW-0564">Palmitate</keyword>
<comment type="caution">
    <text evidence="3">The sequence shown here is derived from an EMBL/GenBank/DDBJ whole genome shotgun (WGS) entry which is preliminary data.</text>
</comment>
<keyword evidence="2" id="KW-0449">Lipoprotein</keyword>
<proteinExistence type="inferred from homology"/>
<reference evidence="3 4" key="1">
    <citation type="submission" date="2014-02" db="EMBL/GenBank/DDBJ databases">
        <authorList>
            <person name="Sears C."/>
            <person name="Carroll K."/>
            <person name="Sack B.R."/>
            <person name="Qadri F."/>
            <person name="Myers L.L."/>
            <person name="Chung G.-T."/>
            <person name="Escheverria P."/>
            <person name="Fraser C.M."/>
            <person name="Sadzewicz L."/>
            <person name="Shefchek K.A."/>
            <person name="Tallon L."/>
            <person name="Das S.P."/>
            <person name="Daugherty S."/>
            <person name="Mongodin E.F."/>
        </authorList>
    </citation>
    <scope>NUCLEOTIDE SEQUENCE [LARGE SCALE GENOMIC DNA]</scope>
    <source>
        <strain evidence="3 4">2-F-2 #4</strain>
    </source>
</reference>
<comment type="subcellular location">
    <subcellularLocation>
        <location evidence="2">Cell membrane</location>
        <topology evidence="2">Lipid-anchor</topology>
    </subcellularLocation>
</comment>
<dbReference type="PROSITE" id="PS51257">
    <property type="entry name" value="PROKAR_LIPOPROTEIN"/>
    <property type="match status" value="1"/>
</dbReference>
<protein>
    <submittedName>
        <fullName evidence="3">Efflux transporter, outer membrane factor (OMF) lipo, NodT family protein</fullName>
    </submittedName>
</protein>
<evidence type="ECO:0000256" key="1">
    <source>
        <dbReference type="ARBA" id="ARBA00007613"/>
    </source>
</evidence>
<evidence type="ECO:0000313" key="3">
    <source>
        <dbReference type="EMBL" id="EXZ41794.1"/>
    </source>
</evidence>
<keyword evidence="2" id="KW-0472">Membrane</keyword>
<dbReference type="GO" id="GO:0005886">
    <property type="term" value="C:plasma membrane"/>
    <property type="evidence" value="ECO:0007669"/>
    <property type="project" value="UniProtKB-SubCell"/>
</dbReference>
<dbReference type="InterPro" id="IPR010131">
    <property type="entry name" value="MdtP/NodT-like"/>
</dbReference>
<keyword evidence="2" id="KW-1134">Transmembrane beta strand</keyword>
<sequence>MKKIILFTISTLMLTGCGTYSRYHRADIPTEKLYRNIPAGIDTTTLASMSWREMFTDRKLQFLIETGLRQNTDLNVARLRVEAAEAALMTARLSYLPSLGISAEGSGNKYDGATAKAYNVGASASWELELFGKLTAAKRGAVAALQGSRDYRQAVQTQLVATIADSYYTLALLDAQKVINHRTLENWQATVRTLEALKKVGKANDAGVLQARANVMQLESSQLAICKSISETENALSAILAMPSHSIERSDLAEASFPDTISVGVPLLLLSNRPDVRRAEMELAQAFYATNVARSAFYPNITLSGTLGWTNNGGGVITNPGQWLFNAIASLTQPLFNRGTNIANLKIAQTRQEEARLLYQQSLLNAGKEVNDALTAWQTAKSQFEINTHQVETLREAVRKTELLMRHSGTTYLEILTTQQSLLEAETNRLQTSFDRIQSIIKLYHALGGGI</sequence>
<dbReference type="AlphaFoldDB" id="A0A016A3W0"/>
<dbReference type="InterPro" id="IPR003423">
    <property type="entry name" value="OMP_efflux"/>
</dbReference>
<evidence type="ECO:0000313" key="4">
    <source>
        <dbReference type="Proteomes" id="UP000022272"/>
    </source>
</evidence>
<dbReference type="Pfam" id="PF02321">
    <property type="entry name" value="OEP"/>
    <property type="match status" value="2"/>
</dbReference>
<dbReference type="PANTHER" id="PTHR30203">
    <property type="entry name" value="OUTER MEMBRANE CATION EFFLUX PROTEIN"/>
    <property type="match status" value="1"/>
</dbReference>
<evidence type="ECO:0000256" key="2">
    <source>
        <dbReference type="RuleBase" id="RU362097"/>
    </source>
</evidence>
<accession>A0A016A3W0</accession>
<dbReference type="EMBL" id="JGDM01000183">
    <property type="protein sequence ID" value="EXZ41794.1"/>
    <property type="molecule type" value="Genomic_DNA"/>
</dbReference>
<dbReference type="NCBIfam" id="TIGR01845">
    <property type="entry name" value="outer_NodT"/>
    <property type="match status" value="1"/>
</dbReference>
<dbReference type="SUPFAM" id="SSF56954">
    <property type="entry name" value="Outer membrane efflux proteins (OEP)"/>
    <property type="match status" value="1"/>
</dbReference>
<dbReference type="GO" id="GO:0015562">
    <property type="term" value="F:efflux transmembrane transporter activity"/>
    <property type="evidence" value="ECO:0007669"/>
    <property type="project" value="InterPro"/>
</dbReference>
<dbReference type="PANTHER" id="PTHR30203:SF33">
    <property type="entry name" value="BLR4455 PROTEIN"/>
    <property type="match status" value="1"/>
</dbReference>
<comment type="similarity">
    <text evidence="1 2">Belongs to the outer membrane factor (OMF) (TC 1.B.17) family.</text>
</comment>
<dbReference type="PATRIC" id="fig|1339280.3.peg.4864"/>
<dbReference type="Gene3D" id="2.20.200.10">
    <property type="entry name" value="Outer membrane efflux proteins (OEP)"/>
    <property type="match status" value="1"/>
</dbReference>
<name>A0A016A3W0_BACFG</name>